<dbReference type="InterPro" id="IPR014755">
    <property type="entry name" value="Cu-Rt/internalin_Ig-like"/>
</dbReference>
<feature type="signal peptide" evidence="2">
    <location>
        <begin position="1"/>
        <end position="21"/>
    </location>
</feature>
<dbReference type="Gene3D" id="3.30.830.10">
    <property type="entry name" value="Metalloenzyme, LuxS/M16 peptidase-like"/>
    <property type="match status" value="4"/>
</dbReference>
<dbReference type="Pfam" id="PF08367">
    <property type="entry name" value="M16C_assoc"/>
    <property type="match status" value="1"/>
</dbReference>
<accession>A0A7Y0EI08</accession>
<dbReference type="Pfam" id="PF13205">
    <property type="entry name" value="Big_5"/>
    <property type="match status" value="1"/>
</dbReference>
<dbReference type="AlphaFoldDB" id="A0A7Y0EI08"/>
<protein>
    <submittedName>
        <fullName evidence="4">Peptidase M16</fullName>
    </submittedName>
</protein>
<feature type="chain" id="PRO_5039313140" evidence="2">
    <location>
        <begin position="22"/>
        <end position="1124"/>
    </location>
</feature>
<feature type="domain" description="Peptidase M16C associated" evidence="3">
    <location>
        <begin position="499"/>
        <end position="748"/>
    </location>
</feature>
<sequence length="1124" mass="127708">MNKRLKSIIALTVVTMLSSQAFVMGLSSNVKAESVNVQTASTINNSLGGFQLVSKKWIEDLKANVCIYKHAKSGAQLIYVQNDSDNKMMCVNFRTPTKNDNGVNHVIEHSVLYGSKNYQVKDVLTQMSKRSLNTYLNAITTSDMTMYPVASKNDKDFENLMGVYLDAVFYPNVLKDKKIFKQEGIRYELNSPKDELTYNGVVYSEMKGNYSSPNWIINRAVNQSLFPDTSYKYESGGIPDEMPNLTYDELVKTYNENYNPSNSYFYLYGKMDIEKTLKFIGEKYLNNFDKKEVKTELTVQKPFTKSVEKTAEYSLPQGVSTKNKTYLSLNYVIDKNTNKDLVEQFTLLQTLLGGIPSSPIRKALKDNGFGENVLVSFNFFGIQPVFSIEVENADENQKDKFKEVVNKALEDIVKNGFEDQLLNSIYKVYELDNRKLKGDYDLEYNEIIMSSWMHGGDPTAYLNINSDMENIKRNIKPEYLKELVKTYLLDNKSSSLVILKPVAGLANKKEAELKSKLAAYKASLSKEQLDALVKDTQDLKAWQNTPPTQEELNTLPTLTREDINTKTKEYKTVEKTENGVKVLKHPINTNNVDFTTLYFDSSTVPQDKLGYIYLLSEILGNVDTKNYSKDDLQEQVLINTGGIKISPSFIVDHNDNNLYFPKMVVNLTSLNENLSNGFKILNEEVFNSNLNDKVRIKEIISNLKMAKEQNLAYNGSVIGGEKLLSYMSESGKYNIYKDDGFYTFLCDLDKSFDSKSDEVVKNLQQVRDLIFNKKDMIVSFIGNEENYKTFSDNLNKFSGGLKNENLKKYKYSFDSSKINEGLIIPSTVQYVYKGGDIKKSGYSENGKFKVLQNILSSSYLSPIIREKDGAYVASMAVENGNVIFLSYRDPNLQKTIDTFDKSPEYLKNFSADEKEMTNYVIGTVGQDDNKNSRLIKKYGPAADGYIADDLYLSGIKQSDLEKERKELISTTAEDIRNFAPAIDAVLKQNYLCVVGGETKIKENKKNFMTIKNVLTSEEEKGTTLDMEKKENVACDKTWTFKFEKDLDEVTVNTANVYVLNDQNQQVKVNVSYDKNNKAIKIAPVNSYEKGKKYTIFIKDIQSVKKNGVTSKLIAPVDMEFVTQK</sequence>
<dbReference type="InterPro" id="IPR013578">
    <property type="entry name" value="Peptidase_M16C_assoc"/>
</dbReference>
<dbReference type="Pfam" id="PF00675">
    <property type="entry name" value="Peptidase_M16"/>
    <property type="match status" value="1"/>
</dbReference>
<dbReference type="InterPro" id="IPR055130">
    <property type="entry name" value="PreP_C"/>
</dbReference>
<dbReference type="PANTHER" id="PTHR43016:SF13">
    <property type="entry name" value="PRESEQUENCE PROTEASE, MITOCHONDRIAL"/>
    <property type="match status" value="1"/>
</dbReference>
<organism evidence="4 5">
    <name type="scientific">Clostridium muellerianum</name>
    <dbReference type="NCBI Taxonomy" id="2716538"/>
    <lineage>
        <taxon>Bacteria</taxon>
        <taxon>Bacillati</taxon>
        <taxon>Bacillota</taxon>
        <taxon>Clostridia</taxon>
        <taxon>Eubacteriales</taxon>
        <taxon>Clostridiaceae</taxon>
        <taxon>Clostridium</taxon>
    </lineage>
</organism>
<dbReference type="Pfam" id="PF22516">
    <property type="entry name" value="PreP_C"/>
    <property type="match status" value="1"/>
</dbReference>
<dbReference type="GO" id="GO:0046872">
    <property type="term" value="F:metal ion binding"/>
    <property type="evidence" value="ECO:0007669"/>
    <property type="project" value="InterPro"/>
</dbReference>
<proteinExistence type="predicted"/>
<dbReference type="RefSeq" id="WP_169298426.1">
    <property type="nucleotide sequence ID" value="NZ_JABBNI010000025.1"/>
</dbReference>
<dbReference type="GO" id="GO:0016485">
    <property type="term" value="P:protein processing"/>
    <property type="evidence" value="ECO:0007669"/>
    <property type="project" value="TreeGrafter"/>
</dbReference>
<dbReference type="PANTHER" id="PTHR43016">
    <property type="entry name" value="PRESEQUENCE PROTEASE"/>
    <property type="match status" value="1"/>
</dbReference>
<dbReference type="GO" id="GO:0004222">
    <property type="term" value="F:metalloendopeptidase activity"/>
    <property type="evidence" value="ECO:0007669"/>
    <property type="project" value="TreeGrafter"/>
</dbReference>
<evidence type="ECO:0000313" key="4">
    <source>
        <dbReference type="EMBL" id="NMM63848.1"/>
    </source>
</evidence>
<dbReference type="InterPro" id="IPR011765">
    <property type="entry name" value="Pept_M16_N"/>
</dbReference>
<dbReference type="SMART" id="SM01264">
    <property type="entry name" value="M16C_associated"/>
    <property type="match status" value="1"/>
</dbReference>
<evidence type="ECO:0000259" key="3">
    <source>
        <dbReference type="SMART" id="SM01264"/>
    </source>
</evidence>
<comment type="caution">
    <text evidence="4">The sequence shown here is derived from an EMBL/GenBank/DDBJ whole genome shotgun (WGS) entry which is preliminary data.</text>
</comment>
<evidence type="ECO:0000256" key="2">
    <source>
        <dbReference type="SAM" id="SignalP"/>
    </source>
</evidence>
<dbReference type="Gene3D" id="2.60.40.1220">
    <property type="match status" value="1"/>
</dbReference>
<dbReference type="Pfam" id="PF05193">
    <property type="entry name" value="Peptidase_M16_C"/>
    <property type="match status" value="1"/>
</dbReference>
<dbReference type="InterPro" id="IPR007863">
    <property type="entry name" value="Peptidase_M16_C"/>
</dbReference>
<evidence type="ECO:0000313" key="5">
    <source>
        <dbReference type="Proteomes" id="UP000537131"/>
    </source>
</evidence>
<evidence type="ECO:0000256" key="1">
    <source>
        <dbReference type="ARBA" id="ARBA00022729"/>
    </source>
</evidence>
<gene>
    <name evidence="4" type="ORF">HBE96_14415</name>
</gene>
<keyword evidence="5" id="KW-1185">Reference proteome</keyword>
<dbReference type="InterPro" id="IPR032812">
    <property type="entry name" value="SbsA_Ig"/>
</dbReference>
<dbReference type="Proteomes" id="UP000537131">
    <property type="component" value="Unassembled WGS sequence"/>
</dbReference>
<dbReference type="SUPFAM" id="SSF63411">
    <property type="entry name" value="LuxS/MPP-like metallohydrolase"/>
    <property type="match status" value="4"/>
</dbReference>
<dbReference type="EMBL" id="JABBNI010000025">
    <property type="protein sequence ID" value="NMM63848.1"/>
    <property type="molecule type" value="Genomic_DNA"/>
</dbReference>
<dbReference type="InterPro" id="IPR011249">
    <property type="entry name" value="Metalloenz_LuxS/M16"/>
</dbReference>
<keyword evidence="1 2" id="KW-0732">Signal</keyword>
<reference evidence="4 5" key="1">
    <citation type="submission" date="2020-06" db="EMBL/GenBank/DDBJ databases">
        <title>Complete Genome Sequence of Clostridium muelleri sp. nov. P21T, an Acid-Alcohol Producing Acetogen Isolated from Old Hay.</title>
        <authorList>
            <person name="Duncan K.E."/>
            <person name="Tanner R.S."/>
        </authorList>
    </citation>
    <scope>NUCLEOTIDE SEQUENCE [LARGE SCALE GENOMIC DNA]</scope>
    <source>
        <strain evidence="4 5">P21</strain>
    </source>
</reference>
<name>A0A7Y0EI08_9CLOT</name>